<proteinExistence type="predicted"/>
<reference evidence="4" key="1">
    <citation type="submission" date="2020-06" db="EMBL/GenBank/DDBJ databases">
        <authorList>
            <consortium name="Plant Systems Biology data submission"/>
        </authorList>
    </citation>
    <scope>NUCLEOTIDE SEQUENCE</scope>
    <source>
        <strain evidence="4">D6</strain>
    </source>
</reference>
<keyword evidence="2" id="KW-0040">ANK repeat</keyword>
<evidence type="ECO:0000256" key="2">
    <source>
        <dbReference type="ARBA" id="ARBA00023043"/>
    </source>
</evidence>
<dbReference type="SUPFAM" id="SSF48403">
    <property type="entry name" value="Ankyrin repeat"/>
    <property type="match status" value="1"/>
</dbReference>
<protein>
    <submittedName>
        <fullName evidence="4">Uncharacterized protein</fullName>
    </submittedName>
</protein>
<dbReference type="GO" id="GO:0051017">
    <property type="term" value="P:actin filament bundle assembly"/>
    <property type="evidence" value="ECO:0007669"/>
    <property type="project" value="TreeGrafter"/>
</dbReference>
<comment type="caution">
    <text evidence="4">The sequence shown here is derived from an EMBL/GenBank/DDBJ whole genome shotgun (WGS) entry which is preliminary data.</text>
</comment>
<evidence type="ECO:0000313" key="4">
    <source>
        <dbReference type="EMBL" id="CAB9505853.1"/>
    </source>
</evidence>
<evidence type="ECO:0000256" key="1">
    <source>
        <dbReference type="ARBA" id="ARBA00022737"/>
    </source>
</evidence>
<accession>A0A9N8H8M6</accession>
<name>A0A9N8H8M6_9STRA</name>
<feature type="region of interest" description="Disordered" evidence="3">
    <location>
        <begin position="276"/>
        <end position="297"/>
    </location>
</feature>
<dbReference type="PANTHER" id="PTHR24153">
    <property type="entry name" value="ESPIN"/>
    <property type="match status" value="1"/>
</dbReference>
<dbReference type="Proteomes" id="UP001153069">
    <property type="component" value="Unassembled WGS sequence"/>
</dbReference>
<evidence type="ECO:0000256" key="3">
    <source>
        <dbReference type="SAM" id="MobiDB-lite"/>
    </source>
</evidence>
<keyword evidence="5" id="KW-1185">Reference proteome</keyword>
<dbReference type="AlphaFoldDB" id="A0A9N8H8M6"/>
<dbReference type="GO" id="GO:0051015">
    <property type="term" value="F:actin filament binding"/>
    <property type="evidence" value="ECO:0007669"/>
    <property type="project" value="TreeGrafter"/>
</dbReference>
<dbReference type="EMBL" id="CAICTM010000245">
    <property type="protein sequence ID" value="CAB9505853.1"/>
    <property type="molecule type" value="Genomic_DNA"/>
</dbReference>
<dbReference type="InterPro" id="IPR052420">
    <property type="entry name" value="Espin/Espin-like"/>
</dbReference>
<dbReference type="InterPro" id="IPR036770">
    <property type="entry name" value="Ankyrin_rpt-contain_sf"/>
</dbReference>
<dbReference type="GO" id="GO:0005737">
    <property type="term" value="C:cytoplasm"/>
    <property type="evidence" value="ECO:0007669"/>
    <property type="project" value="TreeGrafter"/>
</dbReference>
<evidence type="ECO:0000313" key="5">
    <source>
        <dbReference type="Proteomes" id="UP001153069"/>
    </source>
</evidence>
<organism evidence="4 5">
    <name type="scientific">Seminavis robusta</name>
    <dbReference type="NCBI Taxonomy" id="568900"/>
    <lineage>
        <taxon>Eukaryota</taxon>
        <taxon>Sar</taxon>
        <taxon>Stramenopiles</taxon>
        <taxon>Ochrophyta</taxon>
        <taxon>Bacillariophyta</taxon>
        <taxon>Bacillariophyceae</taxon>
        <taxon>Bacillariophycidae</taxon>
        <taxon>Naviculales</taxon>
        <taxon>Naviculaceae</taxon>
        <taxon>Seminavis</taxon>
    </lineage>
</organism>
<sequence length="327" mass="36456">MDFGCCSAAQDRVVEDDSGDLPNSMISYSDSLGSFDCQANTLSVDYRNVTPLFRALEQEDWKAVLVFLATGRWSSSPLSSAYDYLHDPSPERQARTWVHCTGSKGETQWKQLPLHAAISYLAPLPVVQKLVEFYGDALRSADDTGNLPLHLAFGFGSSDSIVAYLIKEYPQALSIKGLQNRRPVDCCDLGPNKLRGEIIRACQEHTRSSMMKDWDQHWKKSLHDAKQRAGLLDQFSANSQTLEEVFNELVQVKIELKKTQELAKSRPTMIITKTEPVPDEKVPRSLGKAPSEMSRMVSFSKRLKPKAILRSIRSSQSSTVAPSSSGK</sequence>
<gene>
    <name evidence="4" type="ORF">SEMRO_246_G097610.1</name>
</gene>
<dbReference type="PANTHER" id="PTHR24153:SF8">
    <property type="entry name" value="FORKED, ISOFORM F"/>
    <property type="match status" value="1"/>
</dbReference>
<dbReference type="Gene3D" id="1.25.40.20">
    <property type="entry name" value="Ankyrin repeat-containing domain"/>
    <property type="match status" value="1"/>
</dbReference>
<dbReference type="OrthoDB" id="43037at2759"/>
<keyword evidence="1" id="KW-0677">Repeat</keyword>